<dbReference type="Proteomes" id="UP000002281">
    <property type="component" value="Chromosome 20"/>
</dbReference>
<dbReference type="PANTHER" id="PTHR14947:SF24">
    <property type="entry name" value="ZINC FINGER PROTEIN 781-RELATED"/>
    <property type="match status" value="1"/>
</dbReference>
<sequence length="121" mass="13394">LPLSAPGEKMLITPVRVKNVAKSSGTGMILSDIRESFKFILDRSLIYVMNVAKESALKKTQGCEEYSKGFIVFQLWSPTKEPMLKSTIVNVVSGARPSFGSQHLVITKKPTLERNPINVKT</sequence>
<name>A0A9L0TKS5_HORSE</name>
<proteinExistence type="predicted"/>
<evidence type="ECO:0000313" key="2">
    <source>
        <dbReference type="Proteomes" id="UP000002281"/>
    </source>
</evidence>
<protein>
    <submittedName>
        <fullName evidence="1">Uncharacterized protein</fullName>
    </submittedName>
</protein>
<reference evidence="1" key="2">
    <citation type="submission" date="2025-08" db="UniProtKB">
        <authorList>
            <consortium name="Ensembl"/>
        </authorList>
    </citation>
    <scope>IDENTIFICATION</scope>
    <source>
        <strain evidence="1">Thoroughbred</strain>
    </source>
</reference>
<dbReference type="AlphaFoldDB" id="A0A9L0TKS5"/>
<reference evidence="1 2" key="1">
    <citation type="journal article" date="2009" name="Science">
        <title>Genome sequence, comparative analysis, and population genetics of the domestic horse.</title>
        <authorList>
            <consortium name="Broad Institute Genome Sequencing Platform"/>
            <consortium name="Broad Institute Whole Genome Assembly Team"/>
            <person name="Wade C.M."/>
            <person name="Giulotto E."/>
            <person name="Sigurdsson S."/>
            <person name="Zoli M."/>
            <person name="Gnerre S."/>
            <person name="Imsland F."/>
            <person name="Lear T.L."/>
            <person name="Adelson D.L."/>
            <person name="Bailey E."/>
            <person name="Bellone R.R."/>
            <person name="Bloecker H."/>
            <person name="Distl O."/>
            <person name="Edgar R.C."/>
            <person name="Garber M."/>
            <person name="Leeb T."/>
            <person name="Mauceli E."/>
            <person name="MacLeod J.N."/>
            <person name="Penedo M.C.T."/>
            <person name="Raison J.M."/>
            <person name="Sharpe T."/>
            <person name="Vogel J."/>
            <person name="Andersson L."/>
            <person name="Antczak D.F."/>
            <person name="Biagi T."/>
            <person name="Binns M.M."/>
            <person name="Chowdhary B.P."/>
            <person name="Coleman S.J."/>
            <person name="Della Valle G."/>
            <person name="Fryc S."/>
            <person name="Guerin G."/>
            <person name="Hasegawa T."/>
            <person name="Hill E.W."/>
            <person name="Jurka J."/>
            <person name="Kiialainen A."/>
            <person name="Lindgren G."/>
            <person name="Liu J."/>
            <person name="Magnani E."/>
            <person name="Mickelson J.R."/>
            <person name="Murray J."/>
            <person name="Nergadze S.G."/>
            <person name="Onofrio R."/>
            <person name="Pedroni S."/>
            <person name="Piras M.F."/>
            <person name="Raudsepp T."/>
            <person name="Rocchi M."/>
            <person name="Roeed K.H."/>
            <person name="Ryder O.A."/>
            <person name="Searle S."/>
            <person name="Skow L."/>
            <person name="Swinburne J.E."/>
            <person name="Syvaenen A.C."/>
            <person name="Tozaki T."/>
            <person name="Valberg S.J."/>
            <person name="Vaudin M."/>
            <person name="White J.R."/>
            <person name="Zody M.C."/>
            <person name="Lander E.S."/>
            <person name="Lindblad-Toh K."/>
        </authorList>
    </citation>
    <scope>NUCLEOTIDE SEQUENCE [LARGE SCALE GENOMIC DNA]</scope>
    <source>
        <strain evidence="1 2">Thoroughbred</strain>
    </source>
</reference>
<reference evidence="1" key="3">
    <citation type="submission" date="2025-09" db="UniProtKB">
        <authorList>
            <consortium name="Ensembl"/>
        </authorList>
    </citation>
    <scope>IDENTIFICATION</scope>
    <source>
        <strain evidence="1">Thoroughbred</strain>
    </source>
</reference>
<dbReference type="PANTHER" id="PTHR14947">
    <property type="entry name" value="ZINC FINGER PROTEIN"/>
    <property type="match status" value="1"/>
</dbReference>
<evidence type="ECO:0000313" key="1">
    <source>
        <dbReference type="Ensembl" id="ENSECAP00000087749.1"/>
    </source>
</evidence>
<dbReference type="Ensembl" id="ENSECAT00000140994.1">
    <property type="protein sequence ID" value="ENSECAP00000087749.1"/>
    <property type="gene ID" value="ENSECAG00000054116.1"/>
</dbReference>
<organism evidence="1 2">
    <name type="scientific">Equus caballus</name>
    <name type="common">Horse</name>
    <dbReference type="NCBI Taxonomy" id="9796"/>
    <lineage>
        <taxon>Eukaryota</taxon>
        <taxon>Metazoa</taxon>
        <taxon>Chordata</taxon>
        <taxon>Craniata</taxon>
        <taxon>Vertebrata</taxon>
        <taxon>Euteleostomi</taxon>
        <taxon>Mammalia</taxon>
        <taxon>Eutheria</taxon>
        <taxon>Laurasiatheria</taxon>
        <taxon>Perissodactyla</taxon>
        <taxon>Equidae</taxon>
        <taxon>Equus</taxon>
    </lineage>
</organism>
<dbReference type="InterPro" id="IPR039938">
    <property type="entry name" value="Sp4-like"/>
</dbReference>
<keyword evidence="2" id="KW-1185">Reference proteome</keyword>
<accession>A0A9L0TKS5</accession>